<dbReference type="GO" id="GO:1902936">
    <property type="term" value="F:phosphatidylinositol bisphosphate binding"/>
    <property type="evidence" value="ECO:0007669"/>
    <property type="project" value="TreeGrafter"/>
</dbReference>
<dbReference type="SUPFAM" id="SSF52087">
    <property type="entry name" value="CRAL/TRIO domain"/>
    <property type="match status" value="1"/>
</dbReference>
<dbReference type="Gene3D" id="3.40.525.10">
    <property type="entry name" value="CRAL-TRIO lipid binding domain"/>
    <property type="match status" value="1"/>
</dbReference>
<dbReference type="GO" id="GO:0016020">
    <property type="term" value="C:membrane"/>
    <property type="evidence" value="ECO:0007669"/>
    <property type="project" value="TreeGrafter"/>
</dbReference>
<dbReference type="VEuPathDB" id="VectorBase:PPAI006664"/>
<dbReference type="PANTHER" id="PTHR10174">
    <property type="entry name" value="ALPHA-TOCOPHEROL TRANSFER PROTEIN-RELATED"/>
    <property type="match status" value="1"/>
</dbReference>
<dbReference type="Pfam" id="PF00650">
    <property type="entry name" value="CRAL_TRIO"/>
    <property type="match status" value="1"/>
</dbReference>
<dbReference type="EnsemblMetazoa" id="PPAI006664-RA">
    <property type="protein sequence ID" value="PPAI006664-PA"/>
    <property type="gene ID" value="PPAI006664"/>
</dbReference>
<protein>
    <submittedName>
        <fullName evidence="1">Uncharacterized protein</fullName>
    </submittedName>
</protein>
<dbReference type="CDD" id="cd00170">
    <property type="entry name" value="SEC14"/>
    <property type="match status" value="1"/>
</dbReference>
<keyword evidence="2" id="KW-1185">Reference proteome</keyword>
<dbReference type="PROSITE" id="PS50191">
    <property type="entry name" value="CRAL_TRIO"/>
    <property type="match status" value="1"/>
</dbReference>
<dbReference type="PRINTS" id="PR00180">
    <property type="entry name" value="CRETINALDHBP"/>
</dbReference>
<dbReference type="InterPro" id="IPR036865">
    <property type="entry name" value="CRAL-TRIO_dom_sf"/>
</dbReference>
<proteinExistence type="predicted"/>
<sequence>MMPRRDHKGRRIFVVRNLGKFDPNLYTMEQLFKGVAMMMEAVSLEPDTQVNGVVIVLDLKELALYHLKPLTPSFIRFGMKWCQDCIPLRLKGLHVINETSMIDATYAIIKNFLSEKLRNRIYFHGKDYEMIHEYIAPNCLPTEYGGTISLGDCPKVEELMEMYGDFIERCKKEMDVINSYGYKKDLTENTQL</sequence>
<organism evidence="1 2">
    <name type="scientific">Phlebotomus papatasi</name>
    <name type="common">Sandfly</name>
    <dbReference type="NCBI Taxonomy" id="29031"/>
    <lineage>
        <taxon>Eukaryota</taxon>
        <taxon>Metazoa</taxon>
        <taxon>Ecdysozoa</taxon>
        <taxon>Arthropoda</taxon>
        <taxon>Hexapoda</taxon>
        <taxon>Insecta</taxon>
        <taxon>Pterygota</taxon>
        <taxon>Neoptera</taxon>
        <taxon>Endopterygota</taxon>
        <taxon>Diptera</taxon>
        <taxon>Nematocera</taxon>
        <taxon>Psychodoidea</taxon>
        <taxon>Psychodidae</taxon>
        <taxon>Phlebotomus</taxon>
        <taxon>Phlebotomus</taxon>
    </lineage>
</organism>
<accession>A0A1B0DF55</accession>
<evidence type="ECO:0000313" key="1">
    <source>
        <dbReference type="EnsemblMetazoa" id="PPAI006664-PA"/>
    </source>
</evidence>
<dbReference type="InterPro" id="IPR001251">
    <property type="entry name" value="CRAL-TRIO_dom"/>
</dbReference>
<dbReference type="PANTHER" id="PTHR10174:SF130">
    <property type="entry name" value="ALPHA-TOCOPHEROL TRANSFER PROTEIN-LIKE"/>
    <property type="match status" value="1"/>
</dbReference>
<evidence type="ECO:0000313" key="2">
    <source>
        <dbReference type="Proteomes" id="UP000092462"/>
    </source>
</evidence>
<dbReference type="EMBL" id="AJVK01015098">
    <property type="status" value="NOT_ANNOTATED_CDS"/>
    <property type="molecule type" value="Genomic_DNA"/>
</dbReference>
<dbReference type="Proteomes" id="UP000092462">
    <property type="component" value="Unassembled WGS sequence"/>
</dbReference>
<dbReference type="VEuPathDB" id="VectorBase:PPAPM1_005862"/>
<name>A0A1B0DF55_PHLPP</name>
<dbReference type="SMART" id="SM00516">
    <property type="entry name" value="SEC14"/>
    <property type="match status" value="1"/>
</dbReference>
<reference evidence="1" key="1">
    <citation type="submission" date="2022-08" db="UniProtKB">
        <authorList>
            <consortium name="EnsemblMetazoa"/>
        </authorList>
    </citation>
    <scope>IDENTIFICATION</scope>
    <source>
        <strain evidence="1">Israel</strain>
    </source>
</reference>
<dbReference type="AlphaFoldDB" id="A0A1B0DF55"/>